<keyword evidence="5" id="KW-0406">Ion transport</keyword>
<dbReference type="Proteomes" id="UP000887540">
    <property type="component" value="Unplaced"/>
</dbReference>
<evidence type="ECO:0000313" key="13">
    <source>
        <dbReference type="WBParaSite" id="ACRNAN_scaffold22452.g13904.t1"/>
    </source>
</evidence>
<reference evidence="13" key="1">
    <citation type="submission" date="2022-11" db="UniProtKB">
        <authorList>
            <consortium name="WormBaseParasite"/>
        </authorList>
    </citation>
    <scope>IDENTIFICATION</scope>
</reference>
<comment type="subcellular location">
    <subcellularLocation>
        <location evidence="10">Synaptic cell membrane</location>
        <topology evidence="10">Multi-pass membrane protein</topology>
    </subcellularLocation>
</comment>
<dbReference type="WBParaSite" id="ACRNAN_scaffold22452.g13904.t1">
    <property type="protein sequence ID" value="ACRNAN_scaffold22452.g13904.t1"/>
    <property type="gene ID" value="ACRNAN_scaffold22452.g13904"/>
</dbReference>
<keyword evidence="2" id="KW-1003">Cell membrane</keyword>
<evidence type="ECO:0000256" key="8">
    <source>
        <dbReference type="ARBA" id="ARBA00023286"/>
    </source>
</evidence>
<dbReference type="Gene3D" id="2.70.170.10">
    <property type="entry name" value="Neurotransmitter-gated ion-channel ligand-binding domain"/>
    <property type="match status" value="1"/>
</dbReference>
<evidence type="ECO:0000256" key="6">
    <source>
        <dbReference type="ARBA" id="ARBA00023136"/>
    </source>
</evidence>
<evidence type="ECO:0000259" key="11">
    <source>
        <dbReference type="Pfam" id="PF02931"/>
    </source>
</evidence>
<sequence>TITVKLGMTLTNLFDLDEKKQVLTINVWLDQEWKDELLRWDPKEFGGIESLRIPCDLIWLPDLVLYNKIDLLVETGFFYMHVGGIRDGIL</sequence>
<keyword evidence="3" id="KW-0812">Transmembrane</keyword>
<dbReference type="GO" id="GO:0022848">
    <property type="term" value="F:acetylcholine-gated monoatomic cation-selective channel activity"/>
    <property type="evidence" value="ECO:0007669"/>
    <property type="project" value="InterPro"/>
</dbReference>
<dbReference type="PRINTS" id="PR00254">
    <property type="entry name" value="NICOTINICR"/>
</dbReference>
<keyword evidence="12" id="KW-1185">Reference proteome</keyword>
<evidence type="ECO:0000256" key="1">
    <source>
        <dbReference type="ARBA" id="ARBA00022448"/>
    </source>
</evidence>
<dbReference type="InterPro" id="IPR036734">
    <property type="entry name" value="Neur_chan_lig-bd_sf"/>
</dbReference>
<organism evidence="12 13">
    <name type="scientific">Acrobeloides nanus</name>
    <dbReference type="NCBI Taxonomy" id="290746"/>
    <lineage>
        <taxon>Eukaryota</taxon>
        <taxon>Metazoa</taxon>
        <taxon>Ecdysozoa</taxon>
        <taxon>Nematoda</taxon>
        <taxon>Chromadorea</taxon>
        <taxon>Rhabditida</taxon>
        <taxon>Tylenchina</taxon>
        <taxon>Cephalobomorpha</taxon>
        <taxon>Cephaloboidea</taxon>
        <taxon>Cephalobidae</taxon>
        <taxon>Acrobeloides</taxon>
    </lineage>
</organism>
<dbReference type="GO" id="GO:0045211">
    <property type="term" value="C:postsynaptic membrane"/>
    <property type="evidence" value="ECO:0007669"/>
    <property type="project" value="InterPro"/>
</dbReference>
<evidence type="ECO:0000256" key="3">
    <source>
        <dbReference type="ARBA" id="ARBA00022692"/>
    </source>
</evidence>
<evidence type="ECO:0000256" key="9">
    <source>
        <dbReference type="ARBA" id="ARBA00023303"/>
    </source>
</evidence>
<dbReference type="SUPFAM" id="SSF63712">
    <property type="entry name" value="Nicotinic receptor ligand binding domain-like"/>
    <property type="match status" value="1"/>
</dbReference>
<evidence type="ECO:0000256" key="7">
    <source>
        <dbReference type="ARBA" id="ARBA00023170"/>
    </source>
</evidence>
<evidence type="ECO:0000256" key="4">
    <source>
        <dbReference type="ARBA" id="ARBA00023018"/>
    </source>
</evidence>
<evidence type="ECO:0000256" key="5">
    <source>
        <dbReference type="ARBA" id="ARBA00023065"/>
    </source>
</evidence>
<keyword evidence="4" id="KW-0770">Synapse</keyword>
<feature type="domain" description="Neurotransmitter-gated ion-channel ligand-binding" evidence="11">
    <location>
        <begin position="2"/>
        <end position="74"/>
    </location>
</feature>
<keyword evidence="6" id="KW-0472">Membrane</keyword>
<evidence type="ECO:0000256" key="2">
    <source>
        <dbReference type="ARBA" id="ARBA00022475"/>
    </source>
</evidence>
<name>A0A914DDF4_9BILA</name>
<accession>A0A914DDF4</accession>
<keyword evidence="8" id="KW-1071">Ligand-gated ion channel</keyword>
<protein>
    <submittedName>
        <fullName evidence="13">Neurotransmitter-gated ion-channel ligand-binding domain-containing protein</fullName>
    </submittedName>
</protein>
<dbReference type="InterPro" id="IPR006201">
    <property type="entry name" value="Neur_channel"/>
</dbReference>
<keyword evidence="7" id="KW-0675">Receptor</keyword>
<dbReference type="PANTHER" id="PTHR18945">
    <property type="entry name" value="NEUROTRANSMITTER GATED ION CHANNEL"/>
    <property type="match status" value="1"/>
</dbReference>
<evidence type="ECO:0000256" key="10">
    <source>
        <dbReference type="ARBA" id="ARBA00034099"/>
    </source>
</evidence>
<dbReference type="Pfam" id="PF02931">
    <property type="entry name" value="Neur_chan_LBD"/>
    <property type="match status" value="1"/>
</dbReference>
<evidence type="ECO:0000313" key="12">
    <source>
        <dbReference type="Proteomes" id="UP000887540"/>
    </source>
</evidence>
<dbReference type="GO" id="GO:0004888">
    <property type="term" value="F:transmembrane signaling receptor activity"/>
    <property type="evidence" value="ECO:0007669"/>
    <property type="project" value="InterPro"/>
</dbReference>
<proteinExistence type="predicted"/>
<dbReference type="InterPro" id="IPR002394">
    <property type="entry name" value="Nicotinic_acetylcholine_rcpt"/>
</dbReference>
<dbReference type="InterPro" id="IPR006202">
    <property type="entry name" value="Neur_chan_lig-bd"/>
</dbReference>
<keyword evidence="9" id="KW-0407">Ion channel</keyword>
<keyword evidence="1" id="KW-0813">Transport</keyword>
<dbReference type="AlphaFoldDB" id="A0A914DDF4"/>